<organism evidence="20 21">
    <name type="scientific">Tagetes erecta</name>
    <name type="common">African marigold</name>
    <dbReference type="NCBI Taxonomy" id="13708"/>
    <lineage>
        <taxon>Eukaryota</taxon>
        <taxon>Viridiplantae</taxon>
        <taxon>Streptophyta</taxon>
        <taxon>Embryophyta</taxon>
        <taxon>Tracheophyta</taxon>
        <taxon>Spermatophyta</taxon>
        <taxon>Magnoliopsida</taxon>
        <taxon>eudicotyledons</taxon>
        <taxon>Gunneridae</taxon>
        <taxon>Pentapetalae</taxon>
        <taxon>asterids</taxon>
        <taxon>campanulids</taxon>
        <taxon>Asterales</taxon>
        <taxon>Asteraceae</taxon>
        <taxon>Asteroideae</taxon>
        <taxon>Heliantheae alliance</taxon>
        <taxon>Tageteae</taxon>
        <taxon>Tagetes</taxon>
    </lineage>
</organism>
<dbReference type="SUPFAM" id="SSF51445">
    <property type="entry name" value="(Trans)glycosidases"/>
    <property type="match status" value="1"/>
</dbReference>
<keyword evidence="7 15" id="KW-0547">Nucleotide-binding</keyword>
<evidence type="ECO:0000313" key="20">
    <source>
        <dbReference type="EMBL" id="KAK1439470.1"/>
    </source>
</evidence>
<dbReference type="SUPFAM" id="SSF53784">
    <property type="entry name" value="Phosphofructokinase"/>
    <property type="match status" value="1"/>
</dbReference>
<dbReference type="EC" id="2.7.1.11" evidence="15"/>
<comment type="pathway">
    <text evidence="15">Carbohydrate degradation; glycolysis; D-glyceraldehyde 3-phosphate and glycerone phosphate from D-glucose: step 3/4.</text>
</comment>
<keyword evidence="5 15" id="KW-0808">Transferase</keyword>
<dbReference type="GO" id="GO:0007163">
    <property type="term" value="P:establishment or maintenance of cell polarity"/>
    <property type="evidence" value="ECO:0007669"/>
    <property type="project" value="TreeGrafter"/>
</dbReference>
<comment type="subunit">
    <text evidence="15">Homotetramer.</text>
</comment>
<keyword evidence="8 15" id="KW-0418">Kinase</keyword>
<dbReference type="InterPro" id="IPR057232">
    <property type="entry name" value="DUF7910"/>
</dbReference>
<evidence type="ECO:0000256" key="7">
    <source>
        <dbReference type="ARBA" id="ARBA00022741"/>
    </source>
</evidence>
<evidence type="ECO:0000256" key="1">
    <source>
        <dbReference type="ARBA" id="ARBA00001946"/>
    </source>
</evidence>
<dbReference type="GO" id="GO:0046872">
    <property type="term" value="F:metal ion binding"/>
    <property type="evidence" value="ECO:0007669"/>
    <property type="project" value="UniProtKB-KW"/>
</dbReference>
<feature type="binding site" evidence="15">
    <location>
        <begin position="1026"/>
        <end position="1029"/>
    </location>
    <ligand>
        <name>substrate</name>
    </ligand>
</feature>
<dbReference type="GO" id="GO:0051015">
    <property type="term" value="F:actin filament binding"/>
    <property type="evidence" value="ECO:0007669"/>
    <property type="project" value="InterPro"/>
</dbReference>
<dbReference type="InterPro" id="IPR022953">
    <property type="entry name" value="ATP_PFK"/>
</dbReference>
<dbReference type="GO" id="GO:0006002">
    <property type="term" value="P:fructose 6-phosphate metabolic process"/>
    <property type="evidence" value="ECO:0007669"/>
    <property type="project" value="InterPro"/>
</dbReference>
<proteinExistence type="inferred from homology"/>
<keyword evidence="4 15" id="KW-0021">Allosteric enzyme</keyword>
<evidence type="ECO:0000256" key="5">
    <source>
        <dbReference type="ARBA" id="ARBA00022679"/>
    </source>
</evidence>
<feature type="binding site" evidence="15">
    <location>
        <position position="974"/>
    </location>
    <ligand>
        <name>substrate</name>
    </ligand>
</feature>
<accession>A0AAD8P5B2</accession>
<dbReference type="GO" id="GO:0003872">
    <property type="term" value="F:6-phosphofructokinase activity"/>
    <property type="evidence" value="ECO:0007669"/>
    <property type="project" value="UniProtKB-UniRule"/>
</dbReference>
<feature type="binding site" evidence="15">
    <location>
        <begin position="918"/>
        <end position="920"/>
    </location>
    <ligand>
        <name>substrate</name>
    </ligand>
</feature>
<dbReference type="InterPro" id="IPR012004">
    <property type="entry name" value="PyroP-dep_PFK_TP0108"/>
</dbReference>
<evidence type="ECO:0000256" key="8">
    <source>
        <dbReference type="ARBA" id="ARBA00022777"/>
    </source>
</evidence>
<evidence type="ECO:0000256" key="10">
    <source>
        <dbReference type="ARBA" id="ARBA00022840"/>
    </source>
</evidence>
<comment type="caution">
    <text evidence="20">The sequence shown here is derived from an EMBL/GenBank/DDBJ whole genome shotgun (WGS) entry which is preliminary data.</text>
</comment>
<dbReference type="PANTHER" id="PTHR10551">
    <property type="entry name" value="FASCIN"/>
    <property type="match status" value="1"/>
</dbReference>
<feature type="binding site" evidence="15">
    <location>
        <position position="845"/>
    </location>
    <ligand>
        <name>Mg(2+)</name>
        <dbReference type="ChEBI" id="CHEBI:18420"/>
        <note>catalytic</note>
    </ligand>
</feature>
<dbReference type="InterPro" id="IPR017853">
    <property type="entry name" value="GH"/>
</dbReference>
<evidence type="ECO:0000256" key="2">
    <source>
        <dbReference type="ARBA" id="ARBA00002659"/>
    </source>
</evidence>
<keyword evidence="15" id="KW-0963">Cytoplasm</keyword>
<dbReference type="Pfam" id="PF00150">
    <property type="entry name" value="Cellulase"/>
    <property type="match status" value="1"/>
</dbReference>
<dbReference type="GO" id="GO:0000272">
    <property type="term" value="P:polysaccharide catabolic process"/>
    <property type="evidence" value="ECO:0007669"/>
    <property type="project" value="InterPro"/>
</dbReference>
<dbReference type="SUPFAM" id="SSF50405">
    <property type="entry name" value="Actin-crosslinking proteins"/>
    <property type="match status" value="1"/>
</dbReference>
<feature type="domain" description="Phosphofructokinase" evidence="18">
    <location>
        <begin position="749"/>
        <end position="1050"/>
    </location>
</feature>
<evidence type="ECO:0000259" key="18">
    <source>
        <dbReference type="Pfam" id="PF00365"/>
    </source>
</evidence>
<dbReference type="EMBL" id="JAUHHV010000001">
    <property type="protein sequence ID" value="KAK1439470.1"/>
    <property type="molecule type" value="Genomic_DNA"/>
</dbReference>
<evidence type="ECO:0000256" key="13">
    <source>
        <dbReference type="ARBA" id="ARBA00023295"/>
    </source>
</evidence>
<dbReference type="PANTHER" id="PTHR10551:SF9">
    <property type="entry name" value="FASCIN-2"/>
    <property type="match status" value="1"/>
</dbReference>
<comment type="activity regulation">
    <text evidence="15">Allosterically activated by AMP.</text>
</comment>
<sequence length="1103" mass="123672">MELIFCKWVLVFSLSLWLIISIASSVEGLRGSSKVRGVNLGGWLVVEGWIKPSLFDEVHNKDMIDGTQVQFRSVTLHKYISAQNGGGMKVTVDRDFPSSWETFRLWRVSSTQFQLRTSQGNFITCDINDGNVSATASTPSSTETFYIERNERNRVHIKHISGSYLQASSSNDITADYHWVPGWDDNAATFEMIIVSNVIHGDYQLANGLGHDNAKKVLTRHRNSFITLQDFKFLNKHGINTVRIPVGWWIAFDPDPPAPFIGGTLEALDNAFSWAQLYDIKCIIDLHAAPGSQNGMEHSASRDGSTSWPMYISQTLYVIDFLASRYARHPAMLGIELLNEPSAATVPLDILISYYKQGYEIIRKHSATVYVIICQRIGNADPLELYKANIGPSNLVLDLHYYNLFDNYFVNKTASENIQFIFKNRQQQLNALNNSNGPLVFIGEWVNEWNATNSTKLDYQDFGEAQLQVYDTASFGWAYWTLKNAELHWDFEWNIRNNYLKLSYSQKTVLSKGVLWLGFACSFYPLEELTISLPKIWTEKKRRILPFDYFTRSISFSFSLSQLSTMGSLSPAITSNLLFPATTTHRTSFHAFIRSRFQTSSSSSKLNIISLFNTNRFLTPAHNNNTDSISAIDFTDPEWKTKYEHDFEERFNIPHVTDFFPDAESYPSTFCLRMRTPVSEDFAQGYPSDEEWHGYINNNDRVLLKVIRFSSPRSAGAECIDPDCTWVQQWIHRAGPREKIYFKPEDVKAAIVTCGGLCPGLNDVIRQIVITLEIYGVKKIVGIPFGYRGFRKEFSEIPLTRKVVQNVHLSGGSLLGVSRGGPNVSEIVDSMQERGINMLFVLGGNGTHAGANAVHNECRKRGLKVAVVGVPKTIDNDILLMDKTFGFDTAVEEAQRAINSAYIEAHSAYRGVGVVKLMGRSSGFIAMQAALASGQIDICLIPEVPFELHGPHGVLKHLKYLLETKGSAVICVAEGAGQNFVEKTNAKDASGNVVYGDIGVHIQQEIKKYFKEIGDPADVKYIDPTYMIRACRANASDGILCTVLGQNAVHGAFGGYSGITVGICNTHYVYLPITEVISYPKTVDPNSRMWHRCLTSTGQPDFI</sequence>
<reference evidence="20" key="1">
    <citation type="journal article" date="2023" name="bioRxiv">
        <title>Improved chromosome-level genome assembly for marigold (Tagetes erecta).</title>
        <authorList>
            <person name="Jiang F."/>
            <person name="Yuan L."/>
            <person name="Wang S."/>
            <person name="Wang H."/>
            <person name="Xu D."/>
            <person name="Wang A."/>
            <person name="Fan W."/>
        </authorList>
    </citation>
    <scope>NUCLEOTIDE SEQUENCE</scope>
    <source>
        <strain evidence="20">WSJ</strain>
        <tissue evidence="20">Leaf</tissue>
    </source>
</reference>
<dbReference type="NCBIfam" id="NF005301">
    <property type="entry name" value="PRK06830.1"/>
    <property type="match status" value="1"/>
</dbReference>
<feature type="site" description="Important for substrate specificity; cannot use PPi as phosphoryl donor" evidence="15">
    <location>
        <position position="846"/>
    </location>
</feature>
<dbReference type="GO" id="GO:0005737">
    <property type="term" value="C:cytoplasm"/>
    <property type="evidence" value="ECO:0007669"/>
    <property type="project" value="UniProtKB-SubCell"/>
</dbReference>
<keyword evidence="13" id="KW-0326">Glycosidase</keyword>
<dbReference type="Proteomes" id="UP001229421">
    <property type="component" value="Unassembled WGS sequence"/>
</dbReference>
<feature type="binding site" evidence="15">
    <location>
        <begin position="873"/>
        <end position="875"/>
    </location>
    <ligand>
        <name>substrate</name>
    </ligand>
</feature>
<evidence type="ECO:0000313" key="21">
    <source>
        <dbReference type="Proteomes" id="UP001229421"/>
    </source>
</evidence>
<evidence type="ECO:0000256" key="11">
    <source>
        <dbReference type="ARBA" id="ARBA00022842"/>
    </source>
</evidence>
<evidence type="ECO:0000256" key="9">
    <source>
        <dbReference type="ARBA" id="ARBA00022801"/>
    </source>
</evidence>
<dbReference type="GO" id="GO:0004553">
    <property type="term" value="F:hydrolase activity, hydrolyzing O-glycosyl compounds"/>
    <property type="evidence" value="ECO:0007669"/>
    <property type="project" value="InterPro"/>
</dbReference>
<keyword evidence="6 15" id="KW-0479">Metal-binding</keyword>
<evidence type="ECO:0000259" key="17">
    <source>
        <dbReference type="Pfam" id="PF00150"/>
    </source>
</evidence>
<dbReference type="CDD" id="cd00257">
    <property type="entry name" value="beta-trefoil_FSCN-like"/>
    <property type="match status" value="1"/>
</dbReference>
<feature type="binding site" evidence="15">
    <location>
        <position position="756"/>
    </location>
    <ligand>
        <name>ATP</name>
        <dbReference type="ChEBI" id="CHEBI:30616"/>
    </ligand>
</feature>
<feature type="chain" id="PRO_5042098412" description="ATP-dependent 6-phosphofructokinase" evidence="16">
    <location>
        <begin position="29"/>
        <end position="1103"/>
    </location>
</feature>
<name>A0AAD8P5B2_TARER</name>
<feature type="domain" description="Glycoside hydrolase family 5" evidence="17">
    <location>
        <begin position="225"/>
        <end position="485"/>
    </location>
</feature>
<comment type="subcellular location">
    <subcellularLocation>
        <location evidence="15">Cytoplasm</location>
    </subcellularLocation>
</comment>
<comment type="cofactor">
    <cofactor evidence="1 15">
        <name>Mg(2+)</name>
        <dbReference type="ChEBI" id="CHEBI:18420"/>
    </cofactor>
</comment>
<keyword evidence="11 15" id="KW-0460">Magnesium</keyword>
<dbReference type="GO" id="GO:0051017">
    <property type="term" value="P:actin filament bundle assembly"/>
    <property type="evidence" value="ECO:0007669"/>
    <property type="project" value="TreeGrafter"/>
</dbReference>
<dbReference type="InterPro" id="IPR018087">
    <property type="entry name" value="Glyco_hydro_5_CS"/>
</dbReference>
<dbReference type="GO" id="GO:0005524">
    <property type="term" value="F:ATP binding"/>
    <property type="evidence" value="ECO:0007669"/>
    <property type="project" value="UniProtKB-KW"/>
</dbReference>
<dbReference type="InterPro" id="IPR010431">
    <property type="entry name" value="Fascin"/>
</dbReference>
<dbReference type="Gene3D" id="3.20.20.80">
    <property type="entry name" value="Glycosidases"/>
    <property type="match status" value="1"/>
</dbReference>
<comment type="similarity">
    <text evidence="3">Belongs to the glycosyl hydrolase 5 (cellulase A) family.</text>
</comment>
<comment type="catalytic activity">
    <reaction evidence="14 15">
        <text>beta-D-fructose 6-phosphate + ATP = beta-D-fructose 1,6-bisphosphate + ADP + H(+)</text>
        <dbReference type="Rhea" id="RHEA:16109"/>
        <dbReference type="ChEBI" id="CHEBI:15378"/>
        <dbReference type="ChEBI" id="CHEBI:30616"/>
        <dbReference type="ChEBI" id="CHEBI:32966"/>
        <dbReference type="ChEBI" id="CHEBI:57634"/>
        <dbReference type="ChEBI" id="CHEBI:456216"/>
        <dbReference type="EC" id="2.7.1.11"/>
    </reaction>
</comment>
<evidence type="ECO:0000256" key="6">
    <source>
        <dbReference type="ARBA" id="ARBA00022723"/>
    </source>
</evidence>
<keyword evidence="10 15" id="KW-0067">ATP-binding</keyword>
<dbReference type="Gene3D" id="2.80.10.50">
    <property type="match status" value="1"/>
</dbReference>
<dbReference type="InterPro" id="IPR001547">
    <property type="entry name" value="Glyco_hydro_5"/>
</dbReference>
<evidence type="ECO:0000256" key="16">
    <source>
        <dbReference type="SAM" id="SignalP"/>
    </source>
</evidence>
<dbReference type="GO" id="GO:0016477">
    <property type="term" value="P:cell migration"/>
    <property type="evidence" value="ECO:0007669"/>
    <property type="project" value="TreeGrafter"/>
</dbReference>
<keyword evidence="12 15" id="KW-0324">Glycolysis</keyword>
<dbReference type="FunFam" id="3.40.50.450:FF:000002">
    <property type="entry name" value="ATP-dependent 6-phosphofructokinase"/>
    <property type="match status" value="1"/>
</dbReference>
<evidence type="ECO:0000256" key="12">
    <source>
        <dbReference type="ARBA" id="ARBA00023152"/>
    </source>
</evidence>
<keyword evidence="16" id="KW-0732">Signal</keyword>
<dbReference type="Pfam" id="PF00365">
    <property type="entry name" value="PFK"/>
    <property type="match status" value="1"/>
</dbReference>
<evidence type="ECO:0000256" key="3">
    <source>
        <dbReference type="ARBA" id="ARBA00005641"/>
    </source>
</evidence>
<dbReference type="HAMAP" id="MF_01981">
    <property type="entry name" value="Phosphofructokinase_II_X"/>
    <property type="match status" value="1"/>
</dbReference>
<feature type="signal peptide" evidence="16">
    <location>
        <begin position="1"/>
        <end position="28"/>
    </location>
</feature>
<comment type="function">
    <text evidence="2 15">Catalyzes the phosphorylation of D-fructose 6-phosphate to fructose 1,6-bisphosphate by ATP, the first committing step of glycolysis.</text>
</comment>
<feature type="active site" description="Proton acceptor" evidence="15">
    <location>
        <position position="875"/>
    </location>
</feature>
<protein>
    <recommendedName>
        <fullName evidence="15">ATP-dependent 6-phosphofructokinase</fullName>
        <shortName evidence="15">ATP-PFK</shortName>
        <shortName evidence="15">Phosphofructokinase</shortName>
        <ecNumber evidence="15">2.7.1.11</ecNumber>
    </recommendedName>
    <alternativeName>
        <fullName evidence="15">Phosphohexokinase</fullName>
    </alternativeName>
</protein>
<keyword evidence="21" id="KW-1185">Reference proteome</keyword>
<dbReference type="Pfam" id="PF25490">
    <property type="entry name" value="DUF7910"/>
    <property type="match status" value="1"/>
</dbReference>
<evidence type="ECO:0000259" key="19">
    <source>
        <dbReference type="Pfam" id="PF25490"/>
    </source>
</evidence>
<dbReference type="InterPro" id="IPR000023">
    <property type="entry name" value="Phosphofructokinase_dom"/>
</dbReference>
<feature type="binding site" evidence="15">
    <location>
        <begin position="844"/>
        <end position="847"/>
    </location>
    <ligand>
        <name>ATP</name>
        <dbReference type="ChEBI" id="CHEBI:30616"/>
    </ligand>
</feature>
<dbReference type="AlphaFoldDB" id="A0AAD8P5B2"/>
<dbReference type="InterPro" id="IPR035966">
    <property type="entry name" value="PKF_sf"/>
</dbReference>
<dbReference type="PROSITE" id="PS00659">
    <property type="entry name" value="GLYCOSYL_HYDROL_F5"/>
    <property type="match status" value="1"/>
</dbReference>
<dbReference type="Gene3D" id="3.40.50.450">
    <property type="match status" value="1"/>
</dbReference>
<dbReference type="GO" id="GO:0015629">
    <property type="term" value="C:actin cytoskeleton"/>
    <property type="evidence" value="ECO:0007669"/>
    <property type="project" value="TreeGrafter"/>
</dbReference>
<evidence type="ECO:0000256" key="4">
    <source>
        <dbReference type="ARBA" id="ARBA00022533"/>
    </source>
</evidence>
<dbReference type="InterPro" id="IPR008999">
    <property type="entry name" value="Actin-crosslinking"/>
</dbReference>
<comment type="similarity">
    <text evidence="15">Belongs to the phosphofructokinase type A (PFKA) family. PPi-dependent PFK group II subfamily. Atypical ATP-dependent clade 'X' sub-subfamily.</text>
</comment>
<gene>
    <name evidence="15" type="primary">PFK</name>
    <name evidence="20" type="ORF">QVD17_05288</name>
</gene>
<dbReference type="PRINTS" id="PR00476">
    <property type="entry name" value="PHFRCTKINASE"/>
</dbReference>
<feature type="domain" description="DUF7910" evidence="19">
    <location>
        <begin position="60"/>
        <end position="195"/>
    </location>
</feature>
<evidence type="ECO:0000256" key="15">
    <source>
        <dbReference type="HAMAP-Rule" id="MF_03186"/>
    </source>
</evidence>
<feature type="binding site" evidence="15">
    <location>
        <begin position="819"/>
        <end position="820"/>
    </location>
    <ligand>
        <name>ATP</name>
        <dbReference type="ChEBI" id="CHEBI:30616"/>
    </ligand>
</feature>
<evidence type="ECO:0000256" key="14">
    <source>
        <dbReference type="ARBA" id="ARBA00048070"/>
    </source>
</evidence>
<keyword evidence="9" id="KW-0378">Hydrolase</keyword>